<evidence type="ECO:0000313" key="1">
    <source>
        <dbReference type="EMBL" id="GAB32819.1"/>
    </source>
</evidence>
<comment type="caution">
    <text evidence="1">The sequence shown here is derived from an EMBL/GenBank/DDBJ whole genome shotgun (WGS) entry which is preliminary data.</text>
</comment>
<evidence type="ECO:0000313" key="2">
    <source>
        <dbReference type="Proteomes" id="UP000005038"/>
    </source>
</evidence>
<organism evidence="1 2">
    <name type="scientific">Gordonia otitidis (strain DSM 44809 / CCUG 52243 / JCM 12355 / NBRC 100426 / IFM 10032)</name>
    <dbReference type="NCBI Taxonomy" id="1108044"/>
    <lineage>
        <taxon>Bacteria</taxon>
        <taxon>Bacillati</taxon>
        <taxon>Actinomycetota</taxon>
        <taxon>Actinomycetes</taxon>
        <taxon>Mycobacteriales</taxon>
        <taxon>Gordoniaceae</taxon>
        <taxon>Gordonia</taxon>
    </lineage>
</organism>
<proteinExistence type="predicted"/>
<keyword evidence="2" id="KW-1185">Reference proteome</keyword>
<dbReference type="STRING" id="1108044.GOOTI_028_00130"/>
<dbReference type="EMBL" id="BAFB01000028">
    <property type="protein sequence ID" value="GAB32819.1"/>
    <property type="molecule type" value="Genomic_DNA"/>
</dbReference>
<dbReference type="AlphaFoldDB" id="H5TH61"/>
<gene>
    <name evidence="1" type="ORF">GOOTI_028_00130</name>
</gene>
<protein>
    <submittedName>
        <fullName evidence="1">Uncharacterized protein</fullName>
    </submittedName>
</protein>
<sequence>MMWTTKSLLNSLRIDWWAAVERGGTGDGAAALTMLSRLRERARIVDASDVVSLAWSTTASLYRQAGRHDVAIAFDAAALSALPGPVRCDDPWLRVAAHDALVGLAADNLGQLRFPVTARLLARAGELCPGYEPSFGGGTDARDAWTHFVTEVRPRVRERWVGTELAIYTGEGEQARRRIGEAQALLTGCVARTHERHRIKTDLIAAAASADDKQDAYTVAVSCLDRARAAGLEPLAWAALSLMRGLGDTSEVTIAGIARSHDMLVDRGMPFHGRS</sequence>
<reference evidence="1" key="1">
    <citation type="submission" date="2012-02" db="EMBL/GenBank/DDBJ databases">
        <title>Whole genome shotgun sequence of Gordonia otitidis NBRC 100426.</title>
        <authorList>
            <person name="Yoshida I."/>
            <person name="Hosoyama A."/>
            <person name="Tsuchikane K."/>
            <person name="Katsumata H."/>
            <person name="Yamazaki S."/>
            <person name="Fujita N."/>
        </authorList>
    </citation>
    <scope>NUCLEOTIDE SEQUENCE [LARGE SCALE GENOMIC DNA]</scope>
    <source>
        <strain evidence="1">NBRC 100426</strain>
    </source>
</reference>
<name>H5TH61_GORO1</name>
<dbReference type="Proteomes" id="UP000005038">
    <property type="component" value="Unassembled WGS sequence"/>
</dbReference>
<accession>H5TH61</accession>